<comment type="caution">
    <text evidence="7">The sequence shown here is derived from an EMBL/GenBank/DDBJ whole genome shotgun (WGS) entry which is preliminary data.</text>
</comment>
<dbReference type="InterPro" id="IPR051465">
    <property type="entry name" value="Cell_Envelope_Struct_Comp"/>
</dbReference>
<accession>A0A8J3AB16</accession>
<evidence type="ECO:0000256" key="4">
    <source>
        <dbReference type="ARBA" id="ARBA00022807"/>
    </source>
</evidence>
<dbReference type="AlphaFoldDB" id="A0A8J3AB16"/>
<reference evidence="7" key="2">
    <citation type="submission" date="2020-09" db="EMBL/GenBank/DDBJ databases">
        <authorList>
            <person name="Sun Q."/>
            <person name="Zhou Y."/>
        </authorList>
    </citation>
    <scope>NUCLEOTIDE SEQUENCE</scope>
    <source>
        <strain evidence="7">CGMCC 1.14988</strain>
    </source>
</reference>
<dbReference type="Proteomes" id="UP000650511">
    <property type="component" value="Unassembled WGS sequence"/>
</dbReference>
<dbReference type="PANTHER" id="PTHR43308">
    <property type="entry name" value="OUTER MEMBRANE PROTEIN ALPHA-RELATED"/>
    <property type="match status" value="1"/>
</dbReference>
<feature type="domain" description="NlpC/P60" evidence="6">
    <location>
        <begin position="372"/>
        <end position="540"/>
    </location>
</feature>
<evidence type="ECO:0000259" key="6">
    <source>
        <dbReference type="PROSITE" id="PS51935"/>
    </source>
</evidence>
<dbReference type="Pfam" id="PF00395">
    <property type="entry name" value="SLH"/>
    <property type="match status" value="3"/>
</dbReference>
<evidence type="ECO:0000256" key="1">
    <source>
        <dbReference type="ARBA" id="ARBA00007074"/>
    </source>
</evidence>
<organism evidence="7 8">
    <name type="scientific">Egicoccus halophilus</name>
    <dbReference type="NCBI Taxonomy" id="1670830"/>
    <lineage>
        <taxon>Bacteria</taxon>
        <taxon>Bacillati</taxon>
        <taxon>Actinomycetota</taxon>
        <taxon>Nitriliruptoria</taxon>
        <taxon>Egicoccales</taxon>
        <taxon>Egicoccaceae</taxon>
        <taxon>Egicoccus</taxon>
    </lineage>
</organism>
<keyword evidence="2" id="KW-0645">Protease</keyword>
<protein>
    <recommendedName>
        <fullName evidence="9">Cell wall-associated hydrolase, NlpC family</fullName>
    </recommendedName>
</protein>
<keyword evidence="4" id="KW-0788">Thiol protease</keyword>
<dbReference type="Gene3D" id="3.90.1720.10">
    <property type="entry name" value="endopeptidase domain like (from Nostoc punctiforme)"/>
    <property type="match status" value="1"/>
</dbReference>
<dbReference type="PROSITE" id="PS51935">
    <property type="entry name" value="NLPC_P60"/>
    <property type="match status" value="1"/>
</dbReference>
<evidence type="ECO:0008006" key="9">
    <source>
        <dbReference type="Google" id="ProtNLM"/>
    </source>
</evidence>
<evidence type="ECO:0000256" key="3">
    <source>
        <dbReference type="ARBA" id="ARBA00022801"/>
    </source>
</evidence>
<keyword evidence="8" id="KW-1185">Reference proteome</keyword>
<reference evidence="7" key="1">
    <citation type="journal article" date="2014" name="Int. J. Syst. Evol. Microbiol.">
        <title>Complete genome sequence of Corynebacterium casei LMG S-19264T (=DSM 44701T), isolated from a smear-ripened cheese.</title>
        <authorList>
            <consortium name="US DOE Joint Genome Institute (JGI-PGF)"/>
            <person name="Walter F."/>
            <person name="Albersmeier A."/>
            <person name="Kalinowski J."/>
            <person name="Ruckert C."/>
        </authorList>
    </citation>
    <scope>NUCLEOTIDE SEQUENCE</scope>
    <source>
        <strain evidence="7">CGMCC 1.14988</strain>
    </source>
</reference>
<dbReference type="PROSITE" id="PS51272">
    <property type="entry name" value="SLH"/>
    <property type="match status" value="3"/>
</dbReference>
<dbReference type="EMBL" id="BMHA01000001">
    <property type="protein sequence ID" value="GGI02531.1"/>
    <property type="molecule type" value="Genomic_DNA"/>
</dbReference>
<dbReference type="InterPro" id="IPR001119">
    <property type="entry name" value="SLH_dom"/>
</dbReference>
<evidence type="ECO:0000313" key="7">
    <source>
        <dbReference type="EMBL" id="GGI02531.1"/>
    </source>
</evidence>
<dbReference type="GO" id="GO:0006508">
    <property type="term" value="P:proteolysis"/>
    <property type="evidence" value="ECO:0007669"/>
    <property type="project" value="UniProtKB-KW"/>
</dbReference>
<evidence type="ECO:0000259" key="5">
    <source>
        <dbReference type="PROSITE" id="PS51272"/>
    </source>
</evidence>
<name>A0A8J3AB16_9ACTN</name>
<dbReference type="GO" id="GO:0008234">
    <property type="term" value="F:cysteine-type peptidase activity"/>
    <property type="evidence" value="ECO:0007669"/>
    <property type="project" value="UniProtKB-KW"/>
</dbReference>
<evidence type="ECO:0000256" key="2">
    <source>
        <dbReference type="ARBA" id="ARBA00022670"/>
    </source>
</evidence>
<feature type="domain" description="SLH" evidence="5">
    <location>
        <begin position="64"/>
        <end position="125"/>
    </location>
</feature>
<evidence type="ECO:0000313" key="8">
    <source>
        <dbReference type="Proteomes" id="UP000650511"/>
    </source>
</evidence>
<proteinExistence type="inferred from homology"/>
<feature type="domain" description="SLH" evidence="5">
    <location>
        <begin position="190"/>
        <end position="251"/>
    </location>
</feature>
<keyword evidence="3" id="KW-0378">Hydrolase</keyword>
<feature type="domain" description="SLH" evidence="5">
    <location>
        <begin position="126"/>
        <end position="189"/>
    </location>
</feature>
<dbReference type="PANTHER" id="PTHR43308:SF5">
    <property type="entry name" value="S-LAYER PROTEIN _ PEPTIDOGLYCAN ENDO-BETA-N-ACETYLGLUCOSAMINIDASE"/>
    <property type="match status" value="1"/>
</dbReference>
<dbReference type="SUPFAM" id="SSF54001">
    <property type="entry name" value="Cysteine proteinases"/>
    <property type="match status" value="1"/>
</dbReference>
<sequence>MTFDTTPGRRAPHLLPRTDRAPYPAALVLALAVALVASLVGPGISPAAASAPAPTRACPATYTATAAFADVSTAHTHAASVTCLASWGVVSPGDGPYRPDATATRAEFAAALHATLVAVGRAPTPATPAFLDVPTDHPDRAAIGALAGAGIVAGTTATTFVPDGAVTRGQLATLLVRADGRVFGRQRPLGPTFPDTRGSTHEDAVRRLVGTGVTQGYADGSYRPGASMTRGQLATFLVRWLDLLVVEASAPAPLGDVDRLRMRRLDAPARSVVEDAEGRWVATFTDGARTVTLAGPARRFEEATATHGVTSTTWVRLLPAPFDGRVDERWLRQARTDRSADVLATSLQYLAGAPDVRNAAGVLVAGDAAYGPLLANGDRSPGSDWHDYQQVVATYGTSRVSPRPERDRSVDCSGFVRLLFGVRFGLPLGRQPDGGASLPRSSQQQATDAPGVVPIANLGTQVTAFESLQPGDLVFFDATVDPANTIDHVGVYLGRDDAGRHRFVSSRRSIDGPTLGDFRGASLLDGTGLYARTFRSTRRL</sequence>
<dbReference type="RefSeq" id="WP_165403752.1">
    <property type="nucleotide sequence ID" value="NZ_BMHA01000001.1"/>
</dbReference>
<dbReference type="Pfam" id="PF00877">
    <property type="entry name" value="NLPC_P60"/>
    <property type="match status" value="1"/>
</dbReference>
<comment type="similarity">
    <text evidence="1">Belongs to the peptidase C40 family.</text>
</comment>
<gene>
    <name evidence="7" type="ORF">GCM10011354_00670</name>
</gene>
<dbReference type="InterPro" id="IPR000064">
    <property type="entry name" value="NLP_P60_dom"/>
</dbReference>
<dbReference type="InterPro" id="IPR038765">
    <property type="entry name" value="Papain-like_cys_pep_sf"/>
</dbReference>